<dbReference type="Pfam" id="PF01852">
    <property type="entry name" value="START"/>
    <property type="match status" value="1"/>
</dbReference>
<dbReference type="PANTHER" id="PTHR47117">
    <property type="entry name" value="STAR-RELATED LIPID TRANSFER PROTEIN 9"/>
    <property type="match status" value="1"/>
</dbReference>
<reference evidence="6" key="2">
    <citation type="submission" date="2025-08" db="UniProtKB">
        <authorList>
            <consortium name="Ensembl"/>
        </authorList>
    </citation>
    <scope>IDENTIFICATION</scope>
    <source>
        <strain evidence="6">breed Abyssinian</strain>
    </source>
</reference>
<dbReference type="InterPro" id="IPR002913">
    <property type="entry name" value="START_lipid-bd_dom"/>
</dbReference>
<dbReference type="CDD" id="cd22731">
    <property type="entry name" value="FHA_KIF16A_STARD9"/>
    <property type="match status" value="1"/>
</dbReference>
<evidence type="ECO:0000259" key="5">
    <source>
        <dbReference type="PROSITE" id="PS50848"/>
    </source>
</evidence>
<sequence length="777" mass="87125">MSTLRYASNAKHIVNKPRVNEDANIKLIRELREEIRRLKAMLLSFELRNFSSLNEEKDENLKELVLQNELKIDQLTKDWTRKWNEWKALLEHYRVDINRRRAGVVIDSSLPHLMALEDDVLSTGVVLYHLKEGTTKIGRIDSDQEQDIVLQGQWIERDHCTITSACGVVILRPAQGARCTVNGREVTASCRLTQGAVITLGKAQKFRFNHPAEAAVLRQRRQVGEVVSGNGSLEWLDLDGDVTASRLGLCPLLWKERKVLEEQSDQDRQPLGAGEAPHRAPIQHQHYVGDLRQRILAGQIRARQELEFDQAHLSRQIKDSRQKQTIEALRRERAERLQNLHQTRNLSPQKQLSLLPNRDLPTRDLGLPSRRREYLQQLRKDVVETTRSPGSASRSAHPASDIALMLQEYQRAREEAKVEIARARTRLQERTEQEKLRIRQQIISQLLREEEKLHTLAASSSLSASSNGSLSSGLTSGYNSSNALLSDQLQSPDSVGDTHLPDSSDSWIGDVRGHSAVRNSQLSLAGSTWKSLAYSRRTSLGSCCCCPSSLSSLGAYLSSSYQDLAKHIVNISIADVMAACSGNLHNLFSCQPAAGWNHQGEEQEVHLYYKMFSSTRHGFLGAGVVSQPLSHVWAAVSDPTLWPLYHKPIQTARLHQRVTNSINLVYLVCSTAPCALKQPRDFCCVCVEAKEGHLSVMAAQSVYDTSMPRPSRDMVRGEILPSAWILQPLTVEGRDITRVIYLAQVELGAPGFPPQLLSSFIKQQPLVIARLASFLGS</sequence>
<evidence type="ECO:0000256" key="1">
    <source>
        <dbReference type="ARBA" id="ARBA00022741"/>
    </source>
</evidence>
<keyword evidence="7" id="KW-1185">Reference proteome</keyword>
<reference evidence="6" key="3">
    <citation type="submission" date="2025-09" db="UniProtKB">
        <authorList>
            <consortium name="Ensembl"/>
        </authorList>
    </citation>
    <scope>IDENTIFICATION</scope>
    <source>
        <strain evidence="6">breed Abyssinian</strain>
    </source>
</reference>
<dbReference type="InterPro" id="IPR000253">
    <property type="entry name" value="FHA_dom"/>
</dbReference>
<name>A0ABI7XIV1_FELCA</name>
<proteinExistence type="predicted"/>
<evidence type="ECO:0000256" key="2">
    <source>
        <dbReference type="ARBA" id="ARBA00022840"/>
    </source>
</evidence>
<evidence type="ECO:0000313" key="6">
    <source>
        <dbReference type="Ensembl" id="ENSFCTP00005022458.1"/>
    </source>
</evidence>
<dbReference type="InterPro" id="IPR008984">
    <property type="entry name" value="SMAD_FHA_dom_sf"/>
</dbReference>
<dbReference type="InterPro" id="IPR023393">
    <property type="entry name" value="START-like_dom_sf"/>
</dbReference>
<dbReference type="SUPFAM" id="SSF49879">
    <property type="entry name" value="SMAD/FHA domain"/>
    <property type="match status" value="1"/>
</dbReference>
<dbReference type="SMART" id="SM00240">
    <property type="entry name" value="FHA"/>
    <property type="match status" value="1"/>
</dbReference>
<feature type="domain" description="START" evidence="5">
    <location>
        <begin position="642"/>
        <end position="777"/>
    </location>
</feature>
<dbReference type="PANTHER" id="PTHR47117:SF1">
    <property type="entry name" value="STAR-RELATED LIPID TRANSFER PROTEIN 9"/>
    <property type="match status" value="1"/>
</dbReference>
<dbReference type="GeneTree" id="ENSGT00940000164484"/>
<dbReference type="InterPro" id="IPR036961">
    <property type="entry name" value="Kinesin_motor_dom_sf"/>
</dbReference>
<evidence type="ECO:0000313" key="7">
    <source>
        <dbReference type="Proteomes" id="UP000823872"/>
    </source>
</evidence>
<dbReference type="Gene3D" id="2.60.200.20">
    <property type="match status" value="1"/>
</dbReference>
<dbReference type="Gene3D" id="3.40.850.10">
    <property type="entry name" value="Kinesin motor domain"/>
    <property type="match status" value="1"/>
</dbReference>
<evidence type="ECO:0000256" key="3">
    <source>
        <dbReference type="ARBA" id="ARBA00023175"/>
    </source>
</evidence>
<accession>A0ABI7XIV1</accession>
<keyword evidence="3" id="KW-0505">Motor protein</keyword>
<evidence type="ECO:0000256" key="4">
    <source>
        <dbReference type="SAM" id="Coils"/>
    </source>
</evidence>
<gene>
    <name evidence="6" type="primary">STARD9</name>
</gene>
<keyword evidence="1" id="KW-0547">Nucleotide-binding</keyword>
<reference evidence="6 7" key="1">
    <citation type="submission" date="2021-02" db="EMBL/GenBank/DDBJ databases">
        <title>Safari Cat Assemblies.</title>
        <authorList>
            <person name="Bredemeyer K.R."/>
            <person name="Murphy W.J."/>
        </authorList>
    </citation>
    <scope>NUCLEOTIDE SEQUENCE [LARGE SCALE GENOMIC DNA]</scope>
</reference>
<dbReference type="Pfam" id="PF00498">
    <property type="entry name" value="FHA"/>
    <property type="match status" value="1"/>
</dbReference>
<keyword evidence="2" id="KW-0067">ATP-binding</keyword>
<protein>
    <recommendedName>
        <fullName evidence="5">START domain-containing protein</fullName>
    </recommendedName>
</protein>
<dbReference type="Ensembl" id="ENSFCTT00005033324.1">
    <property type="protein sequence ID" value="ENSFCTP00005022458.1"/>
    <property type="gene ID" value="ENSFCTG00005011796.1"/>
</dbReference>
<organism evidence="6 7">
    <name type="scientific">Felis catus</name>
    <name type="common">Cat</name>
    <name type="synonym">Felis silvestris catus</name>
    <dbReference type="NCBI Taxonomy" id="9685"/>
    <lineage>
        <taxon>Eukaryota</taxon>
        <taxon>Metazoa</taxon>
        <taxon>Chordata</taxon>
        <taxon>Craniata</taxon>
        <taxon>Vertebrata</taxon>
        <taxon>Euteleostomi</taxon>
        <taxon>Mammalia</taxon>
        <taxon>Eutheria</taxon>
        <taxon>Laurasiatheria</taxon>
        <taxon>Carnivora</taxon>
        <taxon>Feliformia</taxon>
        <taxon>Felidae</taxon>
        <taxon>Felinae</taxon>
        <taxon>Felis</taxon>
    </lineage>
</organism>
<dbReference type="SUPFAM" id="SSF55961">
    <property type="entry name" value="Bet v1-like"/>
    <property type="match status" value="1"/>
</dbReference>
<feature type="coiled-coil region" evidence="4">
    <location>
        <begin position="406"/>
        <end position="433"/>
    </location>
</feature>
<dbReference type="PROSITE" id="PS50848">
    <property type="entry name" value="START"/>
    <property type="match status" value="1"/>
</dbReference>
<dbReference type="Proteomes" id="UP000823872">
    <property type="component" value="Chromosome B3"/>
</dbReference>
<keyword evidence="4" id="KW-0175">Coiled coil</keyword>
<dbReference type="Gene3D" id="3.30.530.20">
    <property type="match status" value="1"/>
</dbReference>